<proteinExistence type="predicted"/>
<dbReference type="EMBL" id="FXUA01000003">
    <property type="protein sequence ID" value="SMP22283.1"/>
    <property type="molecule type" value="Genomic_DNA"/>
</dbReference>
<keyword evidence="1" id="KW-1133">Transmembrane helix</keyword>
<evidence type="ECO:0000256" key="1">
    <source>
        <dbReference type="SAM" id="Phobius"/>
    </source>
</evidence>
<sequence>MIWIGTTNLPGGEVGMAPFLLGIFLLIQLTIGILLSLFFRKHLTTTNTMLIGMLVYIAIYELGPVAIGSEPMILGIFEKGAKGEMNRAFGLIPLVATVFTLIAIAIRERKRPT</sequence>
<keyword evidence="3" id="KW-1185">Reference proteome</keyword>
<organism evidence="2 3">
    <name type="scientific">Algoriphagus winogradskyi</name>
    <dbReference type="NCBI Taxonomy" id="237017"/>
    <lineage>
        <taxon>Bacteria</taxon>
        <taxon>Pseudomonadati</taxon>
        <taxon>Bacteroidota</taxon>
        <taxon>Cytophagia</taxon>
        <taxon>Cytophagales</taxon>
        <taxon>Cyclobacteriaceae</taxon>
        <taxon>Algoriphagus</taxon>
    </lineage>
</organism>
<gene>
    <name evidence="2" type="ORF">SAMN06265367_103426</name>
</gene>
<reference evidence="2 3" key="1">
    <citation type="submission" date="2017-05" db="EMBL/GenBank/DDBJ databases">
        <authorList>
            <person name="Varghese N."/>
            <person name="Submissions S."/>
        </authorList>
    </citation>
    <scope>NUCLEOTIDE SEQUENCE [LARGE SCALE GENOMIC DNA]</scope>
    <source>
        <strain evidence="2 3">DSM 15360</strain>
    </source>
</reference>
<feature type="transmembrane region" description="Helical" evidence="1">
    <location>
        <begin position="16"/>
        <end position="38"/>
    </location>
</feature>
<comment type="caution">
    <text evidence="2">The sequence shown here is derived from an EMBL/GenBank/DDBJ whole genome shotgun (WGS) entry which is preliminary data.</text>
</comment>
<accession>A0ABY1NZU2</accession>
<dbReference type="Proteomes" id="UP001157915">
    <property type="component" value="Unassembled WGS sequence"/>
</dbReference>
<evidence type="ECO:0000313" key="2">
    <source>
        <dbReference type="EMBL" id="SMP22283.1"/>
    </source>
</evidence>
<evidence type="ECO:0000313" key="3">
    <source>
        <dbReference type="Proteomes" id="UP001157915"/>
    </source>
</evidence>
<name>A0ABY1NZU2_9BACT</name>
<feature type="transmembrane region" description="Helical" evidence="1">
    <location>
        <begin position="88"/>
        <end position="106"/>
    </location>
</feature>
<feature type="transmembrane region" description="Helical" evidence="1">
    <location>
        <begin position="50"/>
        <end position="68"/>
    </location>
</feature>
<protein>
    <submittedName>
        <fullName evidence="2">Uncharacterized protein</fullName>
    </submittedName>
</protein>
<keyword evidence="1" id="KW-0472">Membrane</keyword>
<keyword evidence="1" id="KW-0812">Transmembrane</keyword>